<accession>A0A7S2HUQ1</accession>
<evidence type="ECO:0000313" key="5">
    <source>
        <dbReference type="EMBL" id="CAD9501020.1"/>
    </source>
</evidence>
<keyword evidence="3" id="KW-0012">Acyltransferase</keyword>
<dbReference type="Gene3D" id="2.160.10.10">
    <property type="entry name" value="Hexapeptide repeat proteins"/>
    <property type="match status" value="1"/>
</dbReference>
<feature type="domain" description="Maltose/galactoside acetyltransferase" evidence="4">
    <location>
        <begin position="1"/>
        <end position="50"/>
    </location>
</feature>
<evidence type="ECO:0000256" key="2">
    <source>
        <dbReference type="ARBA" id="ARBA00022679"/>
    </source>
</evidence>
<dbReference type="GO" id="GO:0016407">
    <property type="term" value="F:acetyltransferase activity"/>
    <property type="evidence" value="ECO:0007669"/>
    <property type="project" value="InterPro"/>
</dbReference>
<dbReference type="SUPFAM" id="SSF51161">
    <property type="entry name" value="Trimeric LpxA-like enzymes"/>
    <property type="match status" value="1"/>
</dbReference>
<sequence length="192" mass="20929">MLDGKPYNCNEVFLATMRNAAHVLVDEYNRVEDGNTRRMILRTLLGSCCRVDTSPNSNKQSEAYADMTIEPPFYVDYGVNIHIGRNFYANFNCTMLDCATITIGDNVFLGPGVQLYTATHPLDAMERRTTEFAKPIEIGNDVWIGGCAVVLPGVRIGNGVVVGAGAVVTKDVEDDVVVAGVPARVVKRLTGR</sequence>
<dbReference type="Pfam" id="PF12464">
    <property type="entry name" value="Mac"/>
    <property type="match status" value="1"/>
</dbReference>
<dbReference type="InterPro" id="IPR001451">
    <property type="entry name" value="Hexapep"/>
</dbReference>
<proteinExistence type="inferred from homology"/>
<dbReference type="FunFam" id="2.160.10.10:FF:000025">
    <property type="entry name" value="Hexapeptide-repeat containing-acetyltransferase"/>
    <property type="match status" value="1"/>
</dbReference>
<evidence type="ECO:0000256" key="3">
    <source>
        <dbReference type="ARBA" id="ARBA00023315"/>
    </source>
</evidence>
<comment type="similarity">
    <text evidence="1">Belongs to the transferase hexapeptide repeat family.</text>
</comment>
<gene>
    <name evidence="5" type="ORF">HTAM1171_LOCUS7716</name>
</gene>
<name>A0A7S2HUQ1_9STRA</name>
<organism evidence="5">
    <name type="scientific">Helicotheca tamesis</name>
    <dbReference type="NCBI Taxonomy" id="374047"/>
    <lineage>
        <taxon>Eukaryota</taxon>
        <taxon>Sar</taxon>
        <taxon>Stramenopiles</taxon>
        <taxon>Ochrophyta</taxon>
        <taxon>Bacillariophyta</taxon>
        <taxon>Mediophyceae</taxon>
        <taxon>Lithodesmiophycidae</taxon>
        <taxon>Lithodesmiales</taxon>
        <taxon>Lithodesmiaceae</taxon>
        <taxon>Helicotheca</taxon>
    </lineage>
</organism>
<dbReference type="InterPro" id="IPR011004">
    <property type="entry name" value="Trimer_LpxA-like_sf"/>
</dbReference>
<dbReference type="CDD" id="cd03357">
    <property type="entry name" value="LbH_MAT_GAT"/>
    <property type="match status" value="1"/>
</dbReference>
<dbReference type="PROSITE" id="PS00101">
    <property type="entry name" value="HEXAPEP_TRANSFERASES"/>
    <property type="match status" value="1"/>
</dbReference>
<dbReference type="AlphaFoldDB" id="A0A7S2HUQ1"/>
<keyword evidence="2" id="KW-0808">Transferase</keyword>
<dbReference type="GO" id="GO:0008374">
    <property type="term" value="F:O-acyltransferase activity"/>
    <property type="evidence" value="ECO:0007669"/>
    <property type="project" value="TreeGrafter"/>
</dbReference>
<dbReference type="Pfam" id="PF00132">
    <property type="entry name" value="Hexapep"/>
    <property type="match status" value="1"/>
</dbReference>
<protein>
    <recommendedName>
        <fullName evidence="4">Maltose/galactoside acetyltransferase domain-containing protein</fullName>
    </recommendedName>
</protein>
<dbReference type="PANTHER" id="PTHR23416">
    <property type="entry name" value="SIALIC ACID SYNTHASE-RELATED"/>
    <property type="match status" value="1"/>
</dbReference>
<evidence type="ECO:0000256" key="1">
    <source>
        <dbReference type="ARBA" id="ARBA00007274"/>
    </source>
</evidence>
<dbReference type="PANTHER" id="PTHR23416:SF23">
    <property type="entry name" value="ACETYLTRANSFERASE C18B11.09C-RELATED"/>
    <property type="match status" value="1"/>
</dbReference>
<dbReference type="SMART" id="SM01266">
    <property type="entry name" value="Mac"/>
    <property type="match status" value="1"/>
</dbReference>
<evidence type="ECO:0000259" key="4">
    <source>
        <dbReference type="SMART" id="SM01266"/>
    </source>
</evidence>
<dbReference type="InterPro" id="IPR024688">
    <property type="entry name" value="Mac_dom"/>
</dbReference>
<dbReference type="InterPro" id="IPR051159">
    <property type="entry name" value="Hexapeptide_acetyltransf"/>
</dbReference>
<reference evidence="5" key="1">
    <citation type="submission" date="2021-01" db="EMBL/GenBank/DDBJ databases">
        <authorList>
            <person name="Corre E."/>
            <person name="Pelletier E."/>
            <person name="Niang G."/>
            <person name="Scheremetjew M."/>
            <person name="Finn R."/>
            <person name="Kale V."/>
            <person name="Holt S."/>
            <person name="Cochrane G."/>
            <person name="Meng A."/>
            <person name="Brown T."/>
            <person name="Cohen L."/>
        </authorList>
    </citation>
    <scope>NUCLEOTIDE SEQUENCE</scope>
    <source>
        <strain evidence="5">CCMP826</strain>
    </source>
</reference>
<dbReference type="EMBL" id="HBGV01012645">
    <property type="protein sequence ID" value="CAD9501020.1"/>
    <property type="molecule type" value="Transcribed_RNA"/>
</dbReference>
<dbReference type="InterPro" id="IPR018357">
    <property type="entry name" value="Hexapep_transf_CS"/>
</dbReference>